<accession>A0A2S8ICZ5</accession>
<sequence>MPRRCSTSCVSSRHVSRISRRSSVGSALRRAFRFPMPRRWLAGIGLCVLLSSAVTWIGAIYDHPISTAIVDGMNTAECAAVGQLRAGSLLTSPIPEHDVCMPLFVYRASYADAASNVTSYRAWILEQRVAEFWRLIGYVLLLSAAISAVVAVSAVIVRRLR</sequence>
<dbReference type="AlphaFoldDB" id="A0A2S8ICZ5"/>
<evidence type="ECO:0000313" key="3">
    <source>
        <dbReference type="Proteomes" id="UP000238206"/>
    </source>
</evidence>
<organism evidence="2 3">
    <name type="scientific">Burkholderia cepacia</name>
    <name type="common">Pseudomonas cepacia</name>
    <dbReference type="NCBI Taxonomy" id="292"/>
    <lineage>
        <taxon>Bacteria</taxon>
        <taxon>Pseudomonadati</taxon>
        <taxon>Pseudomonadota</taxon>
        <taxon>Betaproteobacteria</taxon>
        <taxon>Burkholderiales</taxon>
        <taxon>Burkholderiaceae</taxon>
        <taxon>Burkholderia</taxon>
        <taxon>Burkholderia cepacia complex</taxon>
    </lineage>
</organism>
<protein>
    <recommendedName>
        <fullName evidence="4">Transmembrane protein</fullName>
    </recommendedName>
</protein>
<evidence type="ECO:0000256" key="1">
    <source>
        <dbReference type="SAM" id="Phobius"/>
    </source>
</evidence>
<keyword evidence="1" id="KW-0472">Membrane</keyword>
<reference evidence="2 3" key="1">
    <citation type="submission" date="2018-02" db="EMBL/GenBank/DDBJ databases">
        <title>Draft genome sequencing of Burkholderia cepacia Y14-15.</title>
        <authorList>
            <person name="Zheng B.-X."/>
        </authorList>
    </citation>
    <scope>NUCLEOTIDE SEQUENCE [LARGE SCALE GENOMIC DNA]</scope>
    <source>
        <strain evidence="2 3">Y14-15</strain>
    </source>
</reference>
<evidence type="ECO:0000313" key="2">
    <source>
        <dbReference type="EMBL" id="PQP12644.1"/>
    </source>
</evidence>
<gene>
    <name evidence="2" type="ORF">C5615_30220</name>
</gene>
<dbReference type="Proteomes" id="UP000238206">
    <property type="component" value="Unassembled WGS sequence"/>
</dbReference>
<keyword evidence="1" id="KW-1133">Transmembrane helix</keyword>
<dbReference type="EMBL" id="PUIQ01000051">
    <property type="protein sequence ID" value="PQP12644.1"/>
    <property type="molecule type" value="Genomic_DNA"/>
</dbReference>
<comment type="caution">
    <text evidence="2">The sequence shown here is derived from an EMBL/GenBank/DDBJ whole genome shotgun (WGS) entry which is preliminary data.</text>
</comment>
<evidence type="ECO:0008006" key="4">
    <source>
        <dbReference type="Google" id="ProtNLM"/>
    </source>
</evidence>
<keyword evidence="1" id="KW-0812">Transmembrane</keyword>
<name>A0A2S8ICZ5_BURCE</name>
<proteinExistence type="predicted"/>
<feature type="transmembrane region" description="Helical" evidence="1">
    <location>
        <begin position="40"/>
        <end position="61"/>
    </location>
</feature>
<feature type="transmembrane region" description="Helical" evidence="1">
    <location>
        <begin position="135"/>
        <end position="157"/>
    </location>
</feature>